<evidence type="ECO:0000313" key="1">
    <source>
        <dbReference type="EMBL" id="KKN04373.1"/>
    </source>
</evidence>
<protein>
    <submittedName>
        <fullName evidence="1">Uncharacterized protein</fullName>
    </submittedName>
</protein>
<organism evidence="1">
    <name type="scientific">marine sediment metagenome</name>
    <dbReference type="NCBI Taxonomy" id="412755"/>
    <lineage>
        <taxon>unclassified sequences</taxon>
        <taxon>metagenomes</taxon>
        <taxon>ecological metagenomes</taxon>
    </lineage>
</organism>
<feature type="non-terminal residue" evidence="1">
    <location>
        <position position="1"/>
    </location>
</feature>
<gene>
    <name evidence="1" type="ORF">LCGC14_1098200</name>
</gene>
<comment type="caution">
    <text evidence="1">The sequence shown here is derived from an EMBL/GenBank/DDBJ whole genome shotgun (WGS) entry which is preliminary data.</text>
</comment>
<proteinExistence type="predicted"/>
<dbReference type="EMBL" id="LAZR01004929">
    <property type="protein sequence ID" value="KKN04373.1"/>
    <property type="molecule type" value="Genomic_DNA"/>
</dbReference>
<name>A0A0F9QGF4_9ZZZZ</name>
<sequence>SKEDLDRVTALRNEKLKELKLKKIGDVKELPVILDKLTEKQQAYVEARSSGMKKIQAGAIASPESKNPSNTANVIEKNPLVRRALSLAFEEAGLTPLALAYAFKKGLDAKKTYIDKHTGTLEESDLDDHKIQLESAKAVVEIQGLGVKKDEKGDSHLHIHLSREEMDDMEGGVLAHLQSKFGKKD</sequence>
<reference evidence="1" key="1">
    <citation type="journal article" date="2015" name="Nature">
        <title>Complex archaea that bridge the gap between prokaryotes and eukaryotes.</title>
        <authorList>
            <person name="Spang A."/>
            <person name="Saw J.H."/>
            <person name="Jorgensen S.L."/>
            <person name="Zaremba-Niedzwiedzka K."/>
            <person name="Martijn J."/>
            <person name="Lind A.E."/>
            <person name="van Eijk R."/>
            <person name="Schleper C."/>
            <person name="Guy L."/>
            <person name="Ettema T.J."/>
        </authorList>
    </citation>
    <scope>NUCLEOTIDE SEQUENCE</scope>
</reference>
<dbReference type="AlphaFoldDB" id="A0A0F9QGF4"/>
<accession>A0A0F9QGF4</accession>